<proteinExistence type="predicted"/>
<dbReference type="RefSeq" id="YP_009791173.1">
    <property type="nucleotide sequence ID" value="NC_047838.1"/>
</dbReference>
<dbReference type="GeneID" id="54981344"/>
<feature type="region of interest" description="Disordered" evidence="1">
    <location>
        <begin position="235"/>
        <end position="254"/>
    </location>
</feature>
<protein>
    <submittedName>
        <fullName evidence="2">Uncharacterized protein</fullName>
    </submittedName>
</protein>
<gene>
    <name evidence="2" type="primary">14</name>
    <name evidence="2" type="ORF">PBI_BELLAMY_14</name>
</gene>
<sequence>MTANVGKAAEAGFIKEISISSNDGGKAVSLQGGFFELKYYESIMSNTVKATLIYTDSGDTVDGKTARSGLPIVTEEMVTLKFEDNNKNTLEFSEKKNNELYVKKVTPLLEDTRSETIGLTLVSAEDIMNTKVNLKNRFDGKISDSVNRILTEGNFKGLGTKKKVDIETTTNSLNKIPNNKHPFYWLNKFSSQAVSETTQKLGESAGYFFYETSEGFFFKSIDTLLDQEPKKSFVYNETPDSRGTDVPESYDGKALDMKSDNRIDAVQKSKMGTTSNRIVTFDPFTTYYEVSKFKSEDFGSGYKKAGKKLPQQNTKFKNPDTNEEYSRTTYYILDTGTLPTGNDTKDQIKKSADQNFEVAKIANQSSMRYNLLFSQQITLTIPADLSLHAGDAIFVDTPEIKDNKNDTVDRQQGGLYIISDLCHYIASNKSLTKMNLVRESFGRKPKSSN</sequence>
<evidence type="ECO:0000313" key="2">
    <source>
        <dbReference type="EMBL" id="ASR76061.1"/>
    </source>
</evidence>
<name>A0A222YVH8_9CAUD</name>
<organism evidence="2 3">
    <name type="scientific">Synechococcus phage Bellamy</name>
    <dbReference type="NCBI Taxonomy" id="2023996"/>
    <lineage>
        <taxon>Viruses</taxon>
        <taxon>Duplodnaviria</taxon>
        <taxon>Heunggongvirae</taxon>
        <taxon>Uroviricota</taxon>
        <taxon>Caudoviricetes</taxon>
        <taxon>Pantevenvirales</taxon>
        <taxon>Kyanoviridae</taxon>
        <taxon>Bellamyvirus</taxon>
        <taxon>Bellamyvirus bellamy</taxon>
    </lineage>
</organism>
<dbReference type="EMBL" id="MF351863">
    <property type="protein sequence ID" value="ASR76061.1"/>
    <property type="molecule type" value="Genomic_DNA"/>
</dbReference>
<evidence type="ECO:0000313" key="3">
    <source>
        <dbReference type="Proteomes" id="UP000221247"/>
    </source>
</evidence>
<keyword evidence="3" id="KW-1185">Reference proteome</keyword>
<reference evidence="2 3" key="1">
    <citation type="submission" date="2017-06" db="EMBL/GenBank/DDBJ databases">
        <authorList>
            <person name="Kim H.J."/>
            <person name="Triplett B.A."/>
        </authorList>
    </citation>
    <scope>NUCLEOTIDE SEQUENCE [LARGE SCALE GENOMIC DNA]</scope>
</reference>
<evidence type="ECO:0000256" key="1">
    <source>
        <dbReference type="SAM" id="MobiDB-lite"/>
    </source>
</evidence>
<feature type="compositionally biased region" description="Basic and acidic residues" evidence="1">
    <location>
        <begin position="239"/>
        <end position="254"/>
    </location>
</feature>
<dbReference type="KEGG" id="vg:54981344"/>
<accession>A0A222YVH8</accession>
<dbReference type="Proteomes" id="UP000221247">
    <property type="component" value="Segment"/>
</dbReference>